<evidence type="ECO:0000313" key="3">
    <source>
        <dbReference type="Proteomes" id="UP001279734"/>
    </source>
</evidence>
<feature type="region of interest" description="Disordered" evidence="1">
    <location>
        <begin position="53"/>
        <end position="81"/>
    </location>
</feature>
<protein>
    <submittedName>
        <fullName evidence="2">Uncharacterized protein</fullName>
    </submittedName>
</protein>
<dbReference type="Proteomes" id="UP001279734">
    <property type="component" value="Unassembled WGS sequence"/>
</dbReference>
<evidence type="ECO:0000313" key="2">
    <source>
        <dbReference type="EMBL" id="GMH09371.1"/>
    </source>
</evidence>
<dbReference type="AlphaFoldDB" id="A0AAD3SEX6"/>
<reference evidence="2" key="1">
    <citation type="submission" date="2023-05" db="EMBL/GenBank/DDBJ databases">
        <title>Nepenthes gracilis genome sequencing.</title>
        <authorList>
            <person name="Fukushima K."/>
        </authorList>
    </citation>
    <scope>NUCLEOTIDE SEQUENCE</scope>
    <source>
        <strain evidence="2">SING2019-196</strain>
    </source>
</reference>
<dbReference type="EMBL" id="BSYO01000009">
    <property type="protein sequence ID" value="GMH09371.1"/>
    <property type="molecule type" value="Genomic_DNA"/>
</dbReference>
<keyword evidence="3" id="KW-1185">Reference proteome</keyword>
<gene>
    <name evidence="2" type="ORF">Nepgr_011212</name>
</gene>
<sequence>MKSSRNASSATAEFYFLQLAVEHVNIVRAYLIISTESKNIMIRHFYNHAEEKLRPKRAASEIPAPENGRKHPRASTSDPPH</sequence>
<name>A0AAD3SEX6_NEPGR</name>
<accession>A0AAD3SEX6</accession>
<organism evidence="2 3">
    <name type="scientific">Nepenthes gracilis</name>
    <name type="common">Slender pitcher plant</name>
    <dbReference type="NCBI Taxonomy" id="150966"/>
    <lineage>
        <taxon>Eukaryota</taxon>
        <taxon>Viridiplantae</taxon>
        <taxon>Streptophyta</taxon>
        <taxon>Embryophyta</taxon>
        <taxon>Tracheophyta</taxon>
        <taxon>Spermatophyta</taxon>
        <taxon>Magnoliopsida</taxon>
        <taxon>eudicotyledons</taxon>
        <taxon>Gunneridae</taxon>
        <taxon>Pentapetalae</taxon>
        <taxon>Caryophyllales</taxon>
        <taxon>Nepenthaceae</taxon>
        <taxon>Nepenthes</taxon>
    </lineage>
</organism>
<evidence type="ECO:0000256" key="1">
    <source>
        <dbReference type="SAM" id="MobiDB-lite"/>
    </source>
</evidence>
<comment type="caution">
    <text evidence="2">The sequence shown here is derived from an EMBL/GenBank/DDBJ whole genome shotgun (WGS) entry which is preliminary data.</text>
</comment>
<proteinExistence type="predicted"/>